<dbReference type="InterPro" id="IPR011990">
    <property type="entry name" value="TPR-like_helical_dom_sf"/>
</dbReference>
<dbReference type="Pfam" id="PF20698">
    <property type="entry name" value="PIN-TPR-GreABC"/>
    <property type="match status" value="1"/>
</dbReference>
<name>A0A250DDC9_9BURK</name>
<evidence type="ECO:0000313" key="3">
    <source>
        <dbReference type="Proteomes" id="UP000217154"/>
    </source>
</evidence>
<dbReference type="Gene3D" id="1.25.40.10">
    <property type="entry name" value="Tetratricopeptide repeat domain"/>
    <property type="match status" value="2"/>
</dbReference>
<dbReference type="SUPFAM" id="SSF48452">
    <property type="entry name" value="TPR-like"/>
    <property type="match status" value="1"/>
</dbReference>
<accession>A0A250DDC9</accession>
<sequence length="1300" mass="143369">MPVSSDLQFPKTEELFEEMCFHLYSQAWNDPFLNRLGGPGQGQFGLDLIGTVNGKDVGIQCKHYVNTPFTFGTVTGDLDKLDRSDVVVDRVIFATTAASKTTLVTKIRELNNLRRTQGKCGVSVHFWNELSALLRKHPEVARTYIPGFPGGMLMQVRDRVEATHAVVQGVSDTVLAVLDDMTAAKQAAQAQPFVTRQLDLAKEKLLLGRPLDVLELLESLGDPALLSDAPSRSRWHATKASALLMSNHSEEAAREFLIAASLLPELEKAYRNKAHAQLLQRNAQQALVTLDEGLGKYPESSLLWALRAATERAMGEVDPGKDIPLHLRGTTDVLFTMSGIRHQQGRAEEAFELIRRCIENEKPSFELNRLLLATALGWALSDPVASQLGQLEPSKRQALREGLQAHEPLEVTIPAIQHEAASFEVFSNAVVCLLLLGDVARARKIANMALTRHPFASNLLRVRIEEIEEAKDLGGLRQLAEGPLAQMSNVTLVAIAEAASNLNVPDVFERAASELDARPLSGRERQDFAVLSFHAQWTSGAKEQAIAQAKVHVRTYPQHMLGQVELARMLSRSGEDLAAALHAHAVEELAAAQNASTLEISLAADLLRELRDYAKAAALYARLVHTPDADLLTYKYIYCLIESDQRMKAQQLLDQLPIEAREIANIRRLEAELARRKGDWVRTANLLRTELAQYPQNATIALNYVAALHRMKPVPGELTDYLSSNPTFDGKQIAAEVEFAKYEVQHGFQMQALQRFYRLLRDNPSDTMVAGSYLAQIFIGNFPAEISAEQRAGPGTSVLLKAPGEMFEVAIDTEGSTRASWPELVGADSSIAKALVGKATGDIVVLDRNLGPVECEIRGVDSILRFAAQRAQVLLHTAASNEGPAWSVNLAGPDGQIDVDKLLAPAQARKQREGVLLEGYRSSKFPLSTLAKALGKHAVELTLGWPQDKAPMFVSHGFAEERDAQLITLRSRERRYVIDLLTLGELVALGLFRHVVPLLDKPLVPTSVRDELIGLLDAERRLPIHEDFADDGAITVRRARPARIPVRRLEVLQEMLSCIDELCEVTPVLGPPVLTDEHRTLGLLLDDATLDCVYLCLERDAVLLTDDAGLQRSVVAVNITNAVNVQTVLMVAHDEELISPAQYVEAISSKIARNQEFINLRSEDLLYMVKRNPRKVDPDFTAALSTVRGSQLDLQSAVNVIAETLLGMIELVSPRIFRQYFSASLDALSSGRQQQAAQVQNVLAYVVHSRLPLLPEPLRLKLIHTMGALLHVQPVEHPQMLLRSPVSLAVLELIRRIAEG</sequence>
<protein>
    <recommendedName>
        <fullName evidence="1">PIN domain-containing protein</fullName>
    </recommendedName>
</protein>
<dbReference type="GO" id="GO:0009611">
    <property type="term" value="P:response to wounding"/>
    <property type="evidence" value="ECO:0007669"/>
    <property type="project" value="InterPro"/>
</dbReference>
<dbReference type="KEGG" id="vbo:CKY39_03285"/>
<evidence type="ECO:0000313" key="2">
    <source>
        <dbReference type="EMBL" id="ATA52350.1"/>
    </source>
</evidence>
<gene>
    <name evidence="2" type="ORF">CKY39_03285</name>
</gene>
<organism evidence="2 3">
    <name type="scientific">Variovorax boronicumulans</name>
    <dbReference type="NCBI Taxonomy" id="436515"/>
    <lineage>
        <taxon>Bacteria</taxon>
        <taxon>Pseudomonadati</taxon>
        <taxon>Pseudomonadota</taxon>
        <taxon>Betaproteobacteria</taxon>
        <taxon>Burkholderiales</taxon>
        <taxon>Comamonadaceae</taxon>
        <taxon>Variovorax</taxon>
    </lineage>
</organism>
<dbReference type="EMBL" id="CP023284">
    <property type="protein sequence ID" value="ATA52350.1"/>
    <property type="molecule type" value="Genomic_DNA"/>
</dbReference>
<dbReference type="InterPro" id="IPR000864">
    <property type="entry name" value="Prot_inh_pot1"/>
</dbReference>
<proteinExistence type="predicted"/>
<reference evidence="2 3" key="1">
    <citation type="submission" date="2017-09" db="EMBL/GenBank/DDBJ databases">
        <title>The diverse metabolic capabilities of V. boronicumulans make it an excellent choice for continued studies on novel biodegradation.</title>
        <authorList>
            <person name="Sun S."/>
        </authorList>
    </citation>
    <scope>NUCLEOTIDE SEQUENCE [LARGE SCALE GENOMIC DNA]</scope>
    <source>
        <strain evidence="2 3">J1</strain>
    </source>
</reference>
<dbReference type="PROSITE" id="PS00285">
    <property type="entry name" value="POTATO_INHIBITOR"/>
    <property type="match status" value="1"/>
</dbReference>
<dbReference type="RefSeq" id="WP_095743432.1">
    <property type="nucleotide sequence ID" value="NZ_CP023284.1"/>
</dbReference>
<feature type="domain" description="PIN" evidence="1">
    <location>
        <begin position="977"/>
        <end position="1111"/>
    </location>
</feature>
<dbReference type="GO" id="GO:0004867">
    <property type="term" value="F:serine-type endopeptidase inhibitor activity"/>
    <property type="evidence" value="ECO:0007669"/>
    <property type="project" value="InterPro"/>
</dbReference>
<dbReference type="Proteomes" id="UP000217154">
    <property type="component" value="Chromosome"/>
</dbReference>
<dbReference type="InterPro" id="IPR048987">
    <property type="entry name" value="PIN-TPR-GreABC"/>
</dbReference>
<evidence type="ECO:0000259" key="1">
    <source>
        <dbReference type="Pfam" id="PF20698"/>
    </source>
</evidence>